<dbReference type="InterPro" id="IPR036322">
    <property type="entry name" value="WD40_repeat_dom_sf"/>
</dbReference>
<dbReference type="InterPro" id="IPR020472">
    <property type="entry name" value="WD40_PAC1"/>
</dbReference>
<feature type="repeat" description="WD" evidence="3">
    <location>
        <begin position="574"/>
        <end position="596"/>
    </location>
</feature>
<feature type="compositionally biased region" description="Basic residues" evidence="4">
    <location>
        <begin position="224"/>
        <end position="238"/>
    </location>
</feature>
<reference evidence="5" key="1">
    <citation type="submission" date="2023-11" db="EMBL/GenBank/DDBJ databases">
        <authorList>
            <person name="De Vega J J."/>
            <person name="De Vega J J."/>
        </authorList>
    </citation>
    <scope>NUCLEOTIDE SEQUENCE</scope>
</reference>
<evidence type="ECO:0000313" key="5">
    <source>
        <dbReference type="EMBL" id="CAK5275725.1"/>
    </source>
</evidence>
<dbReference type="Pfam" id="PF00400">
    <property type="entry name" value="WD40"/>
    <property type="match status" value="2"/>
</dbReference>
<feature type="region of interest" description="Disordered" evidence="4">
    <location>
        <begin position="1"/>
        <end position="64"/>
    </location>
</feature>
<keyword evidence="1 3" id="KW-0853">WD repeat</keyword>
<feature type="compositionally biased region" description="Polar residues" evidence="4">
    <location>
        <begin position="24"/>
        <end position="43"/>
    </location>
</feature>
<feature type="region of interest" description="Disordered" evidence="4">
    <location>
        <begin position="198"/>
        <end position="268"/>
    </location>
</feature>
<dbReference type="Proteomes" id="UP001295794">
    <property type="component" value="Unassembled WGS sequence"/>
</dbReference>
<sequence length="770" mass="85797">MSVEDAQPNDLRGRSHMHNPIPSIRTSRSLFQSNLNTRFSVPGSSKRRPDALTPSSPVKRRRLNNLRQKEIIKTLPQACRKGVPGCHRERKQFLAREIESLKESGLGLQVVGYTVAGDHVVFSCEQDDLINCSLAPLPDPVREARHAEKDESAWAKELAPHLQSPPPLPAASSFRCFSSGRLVFKLSDLISPGESTRKQVAVPDNVPHTSSSKILVVDQESARRSPRPRVHSSSHRRTATPEFLQPLSIASSSSDLPEIDPDPYPGPNVRDDDDGDKLVIPSIAAATVVPTYSTEGAEFRIPARQQYDKLRRYLCGSATSSLPVVVSMYGTLERVDPVTRRHFQVAQVPSPSRDVVDDACLLEQAGRAAVVLGHNRDVKQLSLVRFDQSGRMAEVAHLNRPWSSSKKGGVSAVAHMMAPRMFATGGYDHMVHLWTATRDFASAAPQVLNMKHTSQIQSLLAIQDTSHKLVSASADCSVNFWDLSSERVAHTLKTSNSVYHAHRTLSSFCTLLEASSRVIRPAYIHEAIQVAHRELQFEVRDHRCVPTVPVQRFGHTEAQLAGRYAKSASLENCFVSGSRDGVVRVWDLRRPDEPRETINCFEGQKIVQVFIHSSSRFVACSEHKQFRVISAIEQGKMSSRTRDDVEQAYTLQIKSGLQGAFRGLSTGLGLTIIAHYSWPWFRRQTFPFKGSTSRLSIASPATHTRTGFLVCTSTLFGMVISAEAALQEFEAVRRHEENEIRNRARLDLARQGIIPTETALRKWKEENKIY</sequence>
<dbReference type="PRINTS" id="PR00320">
    <property type="entry name" value="GPROTEINBRPT"/>
</dbReference>
<dbReference type="PROSITE" id="PS00678">
    <property type="entry name" value="WD_REPEATS_1"/>
    <property type="match status" value="1"/>
</dbReference>
<evidence type="ECO:0000256" key="1">
    <source>
        <dbReference type="ARBA" id="ARBA00022574"/>
    </source>
</evidence>
<dbReference type="EMBL" id="CAVNYO010000405">
    <property type="protein sequence ID" value="CAK5275725.1"/>
    <property type="molecule type" value="Genomic_DNA"/>
</dbReference>
<evidence type="ECO:0000313" key="6">
    <source>
        <dbReference type="Proteomes" id="UP001295794"/>
    </source>
</evidence>
<comment type="caution">
    <text evidence="5">The sequence shown here is derived from an EMBL/GenBank/DDBJ whole genome shotgun (WGS) entry which is preliminary data.</text>
</comment>
<name>A0AAD2K2Q4_9AGAR</name>
<organism evidence="5 6">
    <name type="scientific">Mycena citricolor</name>
    <dbReference type="NCBI Taxonomy" id="2018698"/>
    <lineage>
        <taxon>Eukaryota</taxon>
        <taxon>Fungi</taxon>
        <taxon>Dikarya</taxon>
        <taxon>Basidiomycota</taxon>
        <taxon>Agaricomycotina</taxon>
        <taxon>Agaricomycetes</taxon>
        <taxon>Agaricomycetidae</taxon>
        <taxon>Agaricales</taxon>
        <taxon>Marasmiineae</taxon>
        <taxon>Mycenaceae</taxon>
        <taxon>Mycena</taxon>
    </lineage>
</organism>
<dbReference type="PANTHER" id="PTHR44019:SF8">
    <property type="entry name" value="POC1 CENTRIOLAR PROTEIN HOMOLOG"/>
    <property type="match status" value="1"/>
</dbReference>
<keyword evidence="6" id="KW-1185">Reference proteome</keyword>
<dbReference type="SUPFAM" id="SSF50978">
    <property type="entry name" value="WD40 repeat-like"/>
    <property type="match status" value="1"/>
</dbReference>
<dbReference type="PROSITE" id="PS50082">
    <property type="entry name" value="WD_REPEATS_2"/>
    <property type="match status" value="2"/>
</dbReference>
<accession>A0AAD2K2Q4</accession>
<proteinExistence type="predicted"/>
<dbReference type="InterPro" id="IPR019775">
    <property type="entry name" value="WD40_repeat_CS"/>
</dbReference>
<protein>
    <submittedName>
        <fullName evidence="5">Uncharacterized protein</fullName>
    </submittedName>
</protein>
<dbReference type="InterPro" id="IPR015943">
    <property type="entry name" value="WD40/YVTN_repeat-like_dom_sf"/>
</dbReference>
<dbReference type="Gene3D" id="2.130.10.10">
    <property type="entry name" value="YVTN repeat-like/Quinoprotein amine dehydrogenase"/>
    <property type="match status" value="2"/>
</dbReference>
<dbReference type="PANTHER" id="PTHR44019">
    <property type="entry name" value="WD REPEAT-CONTAINING PROTEIN 55"/>
    <property type="match status" value="1"/>
</dbReference>
<dbReference type="SMART" id="SM00320">
    <property type="entry name" value="WD40"/>
    <property type="match status" value="4"/>
</dbReference>
<evidence type="ECO:0000256" key="2">
    <source>
        <dbReference type="ARBA" id="ARBA00022737"/>
    </source>
</evidence>
<evidence type="ECO:0000256" key="3">
    <source>
        <dbReference type="PROSITE-ProRule" id="PRU00221"/>
    </source>
</evidence>
<evidence type="ECO:0000256" key="4">
    <source>
        <dbReference type="SAM" id="MobiDB-lite"/>
    </source>
</evidence>
<dbReference type="InterPro" id="IPR050505">
    <property type="entry name" value="WDR55/POC1"/>
</dbReference>
<keyword evidence="2" id="KW-0677">Repeat</keyword>
<gene>
    <name evidence="5" type="ORF">MYCIT1_LOCUS23666</name>
</gene>
<dbReference type="AlphaFoldDB" id="A0AAD2K2Q4"/>
<dbReference type="InterPro" id="IPR001680">
    <property type="entry name" value="WD40_rpt"/>
</dbReference>
<feature type="repeat" description="WD" evidence="3">
    <location>
        <begin position="449"/>
        <end position="491"/>
    </location>
</feature>